<organism evidence="1 2">
    <name type="scientific">Gordonia aichiensis NBRC 108223</name>
    <dbReference type="NCBI Taxonomy" id="1220583"/>
    <lineage>
        <taxon>Bacteria</taxon>
        <taxon>Bacillati</taxon>
        <taxon>Actinomycetota</taxon>
        <taxon>Actinomycetes</taxon>
        <taxon>Mycobacteriales</taxon>
        <taxon>Gordoniaceae</taxon>
        <taxon>Gordonia</taxon>
    </lineage>
</organism>
<evidence type="ECO:0000313" key="2">
    <source>
        <dbReference type="Proteomes" id="UP000010988"/>
    </source>
</evidence>
<protein>
    <recommendedName>
        <fullName evidence="3">Helix-turn-helix domain-containing protein</fullName>
    </recommendedName>
</protein>
<keyword evidence="2" id="KW-1185">Reference proteome</keyword>
<name>L7KK84_9ACTN</name>
<evidence type="ECO:0008006" key="3">
    <source>
        <dbReference type="Google" id="ProtNLM"/>
    </source>
</evidence>
<dbReference type="AlphaFoldDB" id="L7KK84"/>
<dbReference type="Proteomes" id="UP000010988">
    <property type="component" value="Unassembled WGS sequence"/>
</dbReference>
<proteinExistence type="predicted"/>
<gene>
    <name evidence="1" type="ORF">GOACH_04_05230</name>
</gene>
<sequence length="70" mass="7629">MSHTTTEVLLTAKEVSEVCGGIGVSTLHKWAAQREAGLPAEGPPHLRLSARHRRWALSDVQAWIAQSTVK</sequence>
<accession>L7KK84</accession>
<reference evidence="1 2" key="1">
    <citation type="submission" date="2012-12" db="EMBL/GenBank/DDBJ databases">
        <title>Whole genome shotgun sequence of Gordonia aichiensis NBRC 108223.</title>
        <authorList>
            <person name="Isaki-Nakamura S."/>
            <person name="Hosoyama A."/>
            <person name="Tsuchikane K."/>
            <person name="Ando Y."/>
            <person name="Baba S."/>
            <person name="Ohji S."/>
            <person name="Hamada M."/>
            <person name="Tamura T."/>
            <person name="Yamazoe A."/>
            <person name="Yamazaki S."/>
            <person name="Fujita N."/>
        </authorList>
    </citation>
    <scope>NUCLEOTIDE SEQUENCE [LARGE SCALE GENOMIC DNA]</scope>
    <source>
        <strain evidence="1 2">NBRC 108223</strain>
    </source>
</reference>
<dbReference type="EMBL" id="BANR01000004">
    <property type="protein sequence ID" value="GAC48123.1"/>
    <property type="molecule type" value="Genomic_DNA"/>
</dbReference>
<dbReference type="STRING" id="1220583.GOACH_04_05230"/>
<comment type="caution">
    <text evidence="1">The sequence shown here is derived from an EMBL/GenBank/DDBJ whole genome shotgun (WGS) entry which is preliminary data.</text>
</comment>
<evidence type="ECO:0000313" key="1">
    <source>
        <dbReference type="EMBL" id="GAC48123.1"/>
    </source>
</evidence>